<dbReference type="STRING" id="656024.FsymDg_3092"/>
<reference evidence="1 2" key="1">
    <citation type="submission" date="2011-05" db="EMBL/GenBank/DDBJ databases">
        <title>Complete sequence of chromosome of Frankia symbiont of Datisca glomerata.</title>
        <authorList>
            <consortium name="US DOE Joint Genome Institute"/>
            <person name="Lucas S."/>
            <person name="Han J."/>
            <person name="Lapidus A."/>
            <person name="Cheng J.-F."/>
            <person name="Goodwin L."/>
            <person name="Pitluck S."/>
            <person name="Peters L."/>
            <person name="Mikhailova N."/>
            <person name="Chertkov O."/>
            <person name="Teshima H."/>
            <person name="Han C."/>
            <person name="Tapia R."/>
            <person name="Land M."/>
            <person name="Hauser L."/>
            <person name="Kyrpides N."/>
            <person name="Ivanova N."/>
            <person name="Pagani I."/>
            <person name="Berry A."/>
            <person name="Pawlowski K."/>
            <person name="Persson T."/>
            <person name="Vanden Heuvel B."/>
            <person name="Benson D."/>
            <person name="Woyke T."/>
        </authorList>
    </citation>
    <scope>NUCLEOTIDE SEQUENCE [LARGE SCALE GENOMIC DNA]</scope>
    <source>
        <strain evidence="2">4085684</strain>
    </source>
</reference>
<evidence type="ECO:0000313" key="1">
    <source>
        <dbReference type="EMBL" id="AEH10402.1"/>
    </source>
</evidence>
<evidence type="ECO:0000313" key="2">
    <source>
        <dbReference type="Proteomes" id="UP000001549"/>
    </source>
</evidence>
<dbReference type="HOGENOM" id="CLU_2395412_0_0_11"/>
<gene>
    <name evidence="1" type="ordered locus">FsymDg_3092</name>
</gene>
<dbReference type="Proteomes" id="UP000001549">
    <property type="component" value="Chromosome"/>
</dbReference>
<name>F8AXP6_9ACTN</name>
<sequence length="93" mass="10422">MCDRKPDVVTIGVNDATDAFRDLNEFVVALDRIGSRIGSGSQDSTLLLKYVVDRDVGRRLARLRRVIGDALEDIFGEEEVDRIGEESYKFTEG</sequence>
<dbReference type="AlphaFoldDB" id="F8AXP6"/>
<organism evidence="1 2">
    <name type="scientific">Candidatus Protofrankia datiscae</name>
    <dbReference type="NCBI Taxonomy" id="2716812"/>
    <lineage>
        <taxon>Bacteria</taxon>
        <taxon>Bacillati</taxon>
        <taxon>Actinomycetota</taxon>
        <taxon>Actinomycetes</taxon>
        <taxon>Frankiales</taxon>
        <taxon>Frankiaceae</taxon>
        <taxon>Protofrankia</taxon>
    </lineage>
</organism>
<dbReference type="EMBL" id="CP002801">
    <property type="protein sequence ID" value="AEH10402.1"/>
    <property type="molecule type" value="Genomic_DNA"/>
</dbReference>
<dbReference type="KEGG" id="fsy:FsymDg_3092"/>
<accession>F8AXP6</accession>
<dbReference type="eggNOG" id="ENOG50327EZ">
    <property type="taxonomic scope" value="Bacteria"/>
</dbReference>
<proteinExistence type="predicted"/>
<keyword evidence="2" id="KW-1185">Reference proteome</keyword>
<protein>
    <submittedName>
        <fullName evidence="1">Uncharacterized protein</fullName>
    </submittedName>
</protein>